<evidence type="ECO:0000256" key="2">
    <source>
        <dbReference type="SAM" id="Phobius"/>
    </source>
</evidence>
<feature type="compositionally biased region" description="Low complexity" evidence="1">
    <location>
        <begin position="58"/>
        <end position="78"/>
    </location>
</feature>
<evidence type="ECO:0000313" key="4">
    <source>
        <dbReference type="Proteomes" id="UP001568358"/>
    </source>
</evidence>
<dbReference type="EMBL" id="JBFSOO010000003">
    <property type="protein sequence ID" value="MEZ6852823.1"/>
    <property type="molecule type" value="Genomic_DNA"/>
</dbReference>
<feature type="region of interest" description="Disordered" evidence="1">
    <location>
        <begin position="53"/>
        <end position="90"/>
    </location>
</feature>
<protein>
    <submittedName>
        <fullName evidence="3">Flp family type IVb pilin</fullName>
    </submittedName>
</protein>
<dbReference type="RefSeq" id="WP_371150072.1">
    <property type="nucleotide sequence ID" value="NZ_JBFSOO010000003.1"/>
</dbReference>
<keyword evidence="2" id="KW-1133">Transmembrane helix</keyword>
<comment type="caution">
    <text evidence="3">The sequence shown here is derived from an EMBL/GenBank/DDBJ whole genome shotgun (WGS) entry which is preliminary data.</text>
</comment>
<sequence length="90" mass="9331">MVNAIKKFTMQKRGASAVEYGILIALVAVAFIGGANLLASHLDSKFSAVANELSTTQSDNGSDAATATDNAAKNNSGNSDKKNKKGKKDK</sequence>
<keyword evidence="2" id="KW-0812">Transmembrane</keyword>
<feature type="transmembrane region" description="Helical" evidence="2">
    <location>
        <begin position="20"/>
        <end position="39"/>
    </location>
</feature>
<evidence type="ECO:0000313" key="3">
    <source>
        <dbReference type="EMBL" id="MEZ6852823.1"/>
    </source>
</evidence>
<accession>A0ABV4JTN6</accession>
<evidence type="ECO:0000256" key="1">
    <source>
        <dbReference type="SAM" id="MobiDB-lite"/>
    </source>
</evidence>
<reference evidence="3 4" key="1">
    <citation type="submission" date="2024-07" db="EMBL/GenBank/DDBJ databases">
        <title>Active virus-host system and metabolic interactions in a Lokiarchaeon culture.</title>
        <authorList>
            <person name="Ponce Toledo R.I."/>
            <person name="Rodrigues Oliveira T."/>
            <person name="Schleper C."/>
        </authorList>
    </citation>
    <scope>NUCLEOTIDE SEQUENCE [LARGE SCALE GENOMIC DNA]</scope>
    <source>
        <strain evidence="3 4">B35</strain>
    </source>
</reference>
<gene>
    <name evidence="3" type="ORF">AB2Z07_04630</name>
</gene>
<name>A0ABV4JTN6_9BACT</name>
<dbReference type="InterPro" id="IPR007047">
    <property type="entry name" value="Flp_Fap"/>
</dbReference>
<keyword evidence="4" id="KW-1185">Reference proteome</keyword>
<organism evidence="3 4">
    <name type="scientific">Halodesulfovibrio aestuarii</name>
    <dbReference type="NCBI Taxonomy" id="126333"/>
    <lineage>
        <taxon>Bacteria</taxon>
        <taxon>Pseudomonadati</taxon>
        <taxon>Thermodesulfobacteriota</taxon>
        <taxon>Desulfovibrionia</taxon>
        <taxon>Desulfovibrionales</taxon>
        <taxon>Desulfovibrionaceae</taxon>
        <taxon>Halodesulfovibrio</taxon>
    </lineage>
</organism>
<keyword evidence="2" id="KW-0472">Membrane</keyword>
<dbReference type="Pfam" id="PF04964">
    <property type="entry name" value="Flp_Fap"/>
    <property type="match status" value="1"/>
</dbReference>
<proteinExistence type="predicted"/>
<dbReference type="Proteomes" id="UP001568358">
    <property type="component" value="Unassembled WGS sequence"/>
</dbReference>